<gene>
    <name evidence="2" type="ORF">SARC_06974</name>
</gene>
<sequence>MDTTKLLMKARAMHYILPNGTSGILSFSSSKVQELSEYMGYRLKVTAASKNADGYTRLTVSKVGIAPTLYDLNVVHKGVTFEPTLRNLKPGASRYVYGKIIVGDNTQFQAEGQYAGSVSQAANSVILNASGADLNATTEGLFASPLRNLNLGTNVLYYGTTPAETKVVELGTCVSDYLRWNGSKWVSGGDKVVIACGAGANDQAQGAVAVGCNAGNLSQGQFGIAIGDSADFSSQAANSVILNASVNPIRNEHRADQMLYYDTKTREVVYSDKPVQGRQVAFRTCVEVFAAHIGNVRDLGEHVDAHGTFGISVPQDEQVPRGSRRQERRHDSEH</sequence>
<dbReference type="AlphaFoldDB" id="A0A0L0FUY9"/>
<dbReference type="EMBL" id="KQ242121">
    <property type="protein sequence ID" value="KNC80660.1"/>
    <property type="molecule type" value="Genomic_DNA"/>
</dbReference>
<dbReference type="Proteomes" id="UP000054560">
    <property type="component" value="Unassembled WGS sequence"/>
</dbReference>
<evidence type="ECO:0000313" key="2">
    <source>
        <dbReference type="EMBL" id="KNC80660.1"/>
    </source>
</evidence>
<name>A0A0L0FUY9_9EUKA</name>
<proteinExistence type="predicted"/>
<accession>A0A0L0FUY9</accession>
<feature type="region of interest" description="Disordered" evidence="1">
    <location>
        <begin position="307"/>
        <end position="334"/>
    </location>
</feature>
<reference evidence="2 3" key="1">
    <citation type="submission" date="2011-02" db="EMBL/GenBank/DDBJ databases">
        <title>The Genome Sequence of Sphaeroforma arctica JP610.</title>
        <authorList>
            <consortium name="The Broad Institute Genome Sequencing Platform"/>
            <person name="Russ C."/>
            <person name="Cuomo C."/>
            <person name="Young S.K."/>
            <person name="Zeng Q."/>
            <person name="Gargeya S."/>
            <person name="Alvarado L."/>
            <person name="Berlin A."/>
            <person name="Chapman S.B."/>
            <person name="Chen Z."/>
            <person name="Freedman E."/>
            <person name="Gellesch M."/>
            <person name="Goldberg J."/>
            <person name="Griggs A."/>
            <person name="Gujja S."/>
            <person name="Heilman E."/>
            <person name="Heiman D."/>
            <person name="Howarth C."/>
            <person name="Mehta T."/>
            <person name="Neiman D."/>
            <person name="Pearson M."/>
            <person name="Roberts A."/>
            <person name="Saif S."/>
            <person name="Shea T."/>
            <person name="Shenoy N."/>
            <person name="Sisk P."/>
            <person name="Stolte C."/>
            <person name="Sykes S."/>
            <person name="White J."/>
            <person name="Yandava C."/>
            <person name="Burger G."/>
            <person name="Gray M.W."/>
            <person name="Holland P.W.H."/>
            <person name="King N."/>
            <person name="Lang F.B.F."/>
            <person name="Roger A.J."/>
            <person name="Ruiz-Trillo I."/>
            <person name="Haas B."/>
            <person name="Nusbaum C."/>
            <person name="Birren B."/>
        </authorList>
    </citation>
    <scope>NUCLEOTIDE SEQUENCE [LARGE SCALE GENOMIC DNA]</scope>
    <source>
        <strain evidence="2 3">JP610</strain>
    </source>
</reference>
<organism evidence="2 3">
    <name type="scientific">Sphaeroforma arctica JP610</name>
    <dbReference type="NCBI Taxonomy" id="667725"/>
    <lineage>
        <taxon>Eukaryota</taxon>
        <taxon>Ichthyosporea</taxon>
        <taxon>Ichthyophonida</taxon>
        <taxon>Sphaeroforma</taxon>
    </lineage>
</organism>
<dbReference type="RefSeq" id="XP_014154562.1">
    <property type="nucleotide sequence ID" value="XM_014299087.1"/>
</dbReference>
<keyword evidence="3" id="KW-1185">Reference proteome</keyword>
<protein>
    <submittedName>
        <fullName evidence="2">Uncharacterized protein</fullName>
    </submittedName>
</protein>
<dbReference type="GeneID" id="25907478"/>
<evidence type="ECO:0000313" key="3">
    <source>
        <dbReference type="Proteomes" id="UP000054560"/>
    </source>
</evidence>
<feature type="compositionally biased region" description="Basic and acidic residues" evidence="1">
    <location>
        <begin position="324"/>
        <end position="334"/>
    </location>
</feature>
<evidence type="ECO:0000256" key="1">
    <source>
        <dbReference type="SAM" id="MobiDB-lite"/>
    </source>
</evidence>